<name>A0A2N9VQH0_9HYPH</name>
<dbReference type="AlphaFoldDB" id="A0A2N9VQH0"/>
<gene>
    <name evidence="7" type="ORF">B5P45_27480</name>
</gene>
<dbReference type="InterPro" id="IPR036390">
    <property type="entry name" value="WH_DNA-bd_sf"/>
</dbReference>
<dbReference type="PANTHER" id="PTHR33164">
    <property type="entry name" value="TRANSCRIPTIONAL REGULATOR, MARR FAMILY"/>
    <property type="match status" value="1"/>
</dbReference>
<dbReference type="InterPro" id="IPR055166">
    <property type="entry name" value="Transc_reg_Sar_Rot_HTH"/>
</dbReference>
<dbReference type="InterPro" id="IPR039422">
    <property type="entry name" value="MarR/SlyA-like"/>
</dbReference>
<dbReference type="GO" id="GO:0003677">
    <property type="term" value="F:DNA binding"/>
    <property type="evidence" value="ECO:0007669"/>
    <property type="project" value="UniProtKB-KW"/>
</dbReference>
<sequence length="157" mass="17404">MPTLSSPRTDSKGRKLSNFLCFAIYSADLAFGRAYKPILDELGLTYTQYIAMVALSEEDDQTVGTLGEKLFLESNTLTPMLKKLESLGYVRRQRDPADERQVRVGLTPAGRRLLETNPALSLVDATGLGEEFPVVQKSVVRLRDNLLRATRAEPGKS</sequence>
<organism evidence="7 8">
    <name type="scientific">Phyllobacterium zundukense</name>
    <dbReference type="NCBI Taxonomy" id="1867719"/>
    <lineage>
        <taxon>Bacteria</taxon>
        <taxon>Pseudomonadati</taxon>
        <taxon>Pseudomonadota</taxon>
        <taxon>Alphaproteobacteria</taxon>
        <taxon>Hyphomicrobiales</taxon>
        <taxon>Phyllobacteriaceae</taxon>
        <taxon>Phyllobacterium</taxon>
    </lineage>
</organism>
<comment type="caution">
    <text evidence="7">The sequence shown here is derived from an EMBL/GenBank/DDBJ whole genome shotgun (WGS) entry which is preliminary data.</text>
</comment>
<dbReference type="Pfam" id="PF22381">
    <property type="entry name" value="Staph_reg_Sar_Rot"/>
    <property type="match status" value="1"/>
</dbReference>
<evidence type="ECO:0000313" key="7">
    <source>
        <dbReference type="EMBL" id="PIO41738.1"/>
    </source>
</evidence>
<keyword evidence="3" id="KW-0805">Transcription regulation</keyword>
<dbReference type="InterPro" id="IPR036388">
    <property type="entry name" value="WH-like_DNA-bd_sf"/>
</dbReference>
<reference evidence="7 8" key="1">
    <citation type="journal article" date="2017" name="Int J Environ Stud">
        <title>Does the Miocene-Pliocene relict legume Oxytropis triphylla form nitrogen-fixing nodules with a combination of bacterial strains?</title>
        <authorList>
            <person name="Safronova V."/>
            <person name="Belimov A."/>
            <person name="Sazanova A."/>
            <person name="Kuznetsova I."/>
            <person name="Popova J."/>
            <person name="Andronov E."/>
            <person name="Verkhozina A."/>
            <person name="Tikhonovich I."/>
        </authorList>
    </citation>
    <scope>NUCLEOTIDE SEQUENCE [LARGE SCALE GENOMIC DNA]</scope>
    <source>
        <strain evidence="7 8">Tri-38</strain>
    </source>
</reference>
<evidence type="ECO:0000256" key="2">
    <source>
        <dbReference type="ARBA" id="ARBA00022490"/>
    </source>
</evidence>
<dbReference type="SMART" id="SM00347">
    <property type="entry name" value="HTH_MARR"/>
    <property type="match status" value="1"/>
</dbReference>
<dbReference type="KEGG" id="pht:BLM14_02845"/>
<keyword evidence="5" id="KW-0804">Transcription</keyword>
<proteinExistence type="predicted"/>
<dbReference type="InterPro" id="IPR000835">
    <property type="entry name" value="HTH_MarR-typ"/>
</dbReference>
<evidence type="ECO:0000256" key="4">
    <source>
        <dbReference type="ARBA" id="ARBA00023125"/>
    </source>
</evidence>
<keyword evidence="4" id="KW-0238">DNA-binding</keyword>
<accession>A0A2N9VQH0</accession>
<evidence type="ECO:0000259" key="6">
    <source>
        <dbReference type="PROSITE" id="PS50995"/>
    </source>
</evidence>
<evidence type="ECO:0000256" key="3">
    <source>
        <dbReference type="ARBA" id="ARBA00023015"/>
    </source>
</evidence>
<dbReference type="PROSITE" id="PS50995">
    <property type="entry name" value="HTH_MARR_2"/>
    <property type="match status" value="1"/>
</dbReference>
<dbReference type="Gene3D" id="1.10.10.10">
    <property type="entry name" value="Winged helix-like DNA-binding domain superfamily/Winged helix DNA-binding domain"/>
    <property type="match status" value="1"/>
</dbReference>
<dbReference type="RefSeq" id="WP_237143443.1">
    <property type="nucleotide sequence ID" value="NZ_CP017940.1"/>
</dbReference>
<comment type="subcellular location">
    <subcellularLocation>
        <location evidence="1">Cytoplasm</location>
    </subcellularLocation>
</comment>
<dbReference type="EMBL" id="MZMT01000058">
    <property type="protein sequence ID" value="PIO41738.1"/>
    <property type="molecule type" value="Genomic_DNA"/>
</dbReference>
<keyword evidence="2" id="KW-0963">Cytoplasm</keyword>
<dbReference type="PANTHER" id="PTHR33164:SF5">
    <property type="entry name" value="ORGANIC HYDROPEROXIDE RESISTANCE TRANSCRIPTIONAL REGULATOR"/>
    <property type="match status" value="1"/>
</dbReference>
<feature type="domain" description="HTH marR-type" evidence="6">
    <location>
        <begin position="17"/>
        <end position="148"/>
    </location>
</feature>
<protein>
    <submittedName>
        <fullName evidence="7">MarR family transcriptional regulator</fullName>
    </submittedName>
</protein>
<dbReference type="GO" id="GO:0005737">
    <property type="term" value="C:cytoplasm"/>
    <property type="evidence" value="ECO:0007669"/>
    <property type="project" value="UniProtKB-SubCell"/>
</dbReference>
<evidence type="ECO:0000256" key="1">
    <source>
        <dbReference type="ARBA" id="ARBA00004496"/>
    </source>
</evidence>
<keyword evidence="8" id="KW-1185">Reference proteome</keyword>
<dbReference type="GO" id="GO:0006950">
    <property type="term" value="P:response to stress"/>
    <property type="evidence" value="ECO:0007669"/>
    <property type="project" value="TreeGrafter"/>
</dbReference>
<evidence type="ECO:0000256" key="5">
    <source>
        <dbReference type="ARBA" id="ARBA00023163"/>
    </source>
</evidence>
<dbReference type="Proteomes" id="UP000232163">
    <property type="component" value="Unassembled WGS sequence"/>
</dbReference>
<evidence type="ECO:0000313" key="8">
    <source>
        <dbReference type="Proteomes" id="UP000232163"/>
    </source>
</evidence>
<dbReference type="SUPFAM" id="SSF46785">
    <property type="entry name" value="Winged helix' DNA-binding domain"/>
    <property type="match status" value="1"/>
</dbReference>
<dbReference type="GO" id="GO:0003700">
    <property type="term" value="F:DNA-binding transcription factor activity"/>
    <property type="evidence" value="ECO:0007669"/>
    <property type="project" value="InterPro"/>
</dbReference>